<evidence type="ECO:0000256" key="6">
    <source>
        <dbReference type="RuleBase" id="RU280814"/>
    </source>
</evidence>
<evidence type="ECO:0000256" key="5">
    <source>
        <dbReference type="ARBA" id="ARBA00023136"/>
    </source>
</evidence>
<accession>A0A183IP54</accession>
<comment type="caution">
    <text evidence="6">Lacks conserved residue(s) required for the propagation of feature annotation.</text>
</comment>
<name>A0A183IP54_9BILA</name>
<dbReference type="AlphaFoldDB" id="A0A183IP54"/>
<comment type="similarity">
    <text evidence="2 6">Belongs to the anoctamin family.</text>
</comment>
<evidence type="ECO:0000259" key="7">
    <source>
        <dbReference type="Pfam" id="PF04547"/>
    </source>
</evidence>
<keyword evidence="4 6" id="KW-1133">Transmembrane helix</keyword>
<feature type="transmembrane region" description="Helical" evidence="6">
    <location>
        <begin position="197"/>
        <end position="221"/>
    </location>
</feature>
<dbReference type="GO" id="GO:0005886">
    <property type="term" value="C:plasma membrane"/>
    <property type="evidence" value="ECO:0007669"/>
    <property type="project" value="TreeGrafter"/>
</dbReference>
<feature type="transmembrane region" description="Helical" evidence="6">
    <location>
        <begin position="61"/>
        <end position="84"/>
    </location>
</feature>
<protein>
    <recommendedName>
        <fullName evidence="6">Anoctamin</fullName>
    </recommendedName>
</protein>
<evidence type="ECO:0000256" key="2">
    <source>
        <dbReference type="ARBA" id="ARBA00009671"/>
    </source>
</evidence>
<evidence type="ECO:0000313" key="8">
    <source>
        <dbReference type="WBParaSite" id="SBAD_0000561801-mRNA-1"/>
    </source>
</evidence>
<evidence type="ECO:0000256" key="3">
    <source>
        <dbReference type="ARBA" id="ARBA00022692"/>
    </source>
</evidence>
<dbReference type="InterPro" id="IPR007632">
    <property type="entry name" value="Anoctamin"/>
</dbReference>
<keyword evidence="5 6" id="KW-0472">Membrane</keyword>
<evidence type="ECO:0000256" key="1">
    <source>
        <dbReference type="ARBA" id="ARBA00004141"/>
    </source>
</evidence>
<organism evidence="8">
    <name type="scientific">Soboliphyme baturini</name>
    <dbReference type="NCBI Taxonomy" id="241478"/>
    <lineage>
        <taxon>Eukaryota</taxon>
        <taxon>Metazoa</taxon>
        <taxon>Ecdysozoa</taxon>
        <taxon>Nematoda</taxon>
        <taxon>Enoplea</taxon>
        <taxon>Dorylaimia</taxon>
        <taxon>Dioctophymatida</taxon>
        <taxon>Dioctophymatoidea</taxon>
        <taxon>Soboliphymatidae</taxon>
        <taxon>Soboliphyme</taxon>
    </lineage>
</organism>
<reference evidence="8" key="1">
    <citation type="submission" date="2016-06" db="UniProtKB">
        <authorList>
            <consortium name="WormBaseParasite"/>
        </authorList>
    </citation>
    <scope>IDENTIFICATION</scope>
</reference>
<dbReference type="Pfam" id="PF04547">
    <property type="entry name" value="Anoctamin"/>
    <property type="match status" value="1"/>
</dbReference>
<proteinExistence type="inferred from homology"/>
<dbReference type="PANTHER" id="PTHR12308:SF84">
    <property type="entry name" value="ANOCTAMIN"/>
    <property type="match status" value="1"/>
</dbReference>
<sequence>LFYRNVIYIFFSGRRFGRSEVSPDDARLATRSLPQWQKDFLLNEPDLDGVYAEYLEMMVQFGYATLFVSLFPLSPLICFLNNIVEIRLDAINFTASYRRSIPLRVSGIEIWHYCLDIILKLAIMSNAATLAFTSESIPRFMYLYFSKYKRKSYVQFTLIPFNTTLWTGYHDYFPNTSQVCYYKDTYQSTIEWREITIVRLSVFIVFVLFFFIAQLVCKFFLSKPPEHITDRINKAKFLARQAMFANDGEEESKSRNKATGSLEEIELRETMGNTQPPKTNFVHTVLNTTSLETSVV</sequence>
<feature type="domain" description="Anoctamin transmembrane" evidence="7">
    <location>
        <begin position="20"/>
        <end position="234"/>
    </location>
</feature>
<evidence type="ECO:0000256" key="4">
    <source>
        <dbReference type="ARBA" id="ARBA00022989"/>
    </source>
</evidence>
<dbReference type="InterPro" id="IPR049452">
    <property type="entry name" value="Anoctamin_TM"/>
</dbReference>
<dbReference type="WBParaSite" id="SBAD_0000561801-mRNA-1">
    <property type="protein sequence ID" value="SBAD_0000561801-mRNA-1"/>
    <property type="gene ID" value="SBAD_0000561801"/>
</dbReference>
<comment type="subcellular location">
    <subcellularLocation>
        <location evidence="1 6">Membrane</location>
        <topology evidence="1 6">Multi-pass membrane protein</topology>
    </subcellularLocation>
</comment>
<dbReference type="PANTHER" id="PTHR12308">
    <property type="entry name" value="ANOCTAMIN"/>
    <property type="match status" value="1"/>
</dbReference>
<keyword evidence="3 6" id="KW-0812">Transmembrane</keyword>
<dbReference type="GO" id="GO:0005254">
    <property type="term" value="F:chloride channel activity"/>
    <property type="evidence" value="ECO:0007669"/>
    <property type="project" value="TreeGrafter"/>
</dbReference>